<dbReference type="AlphaFoldDB" id="A0A4V3CKA9"/>
<accession>A0A4V3CKA9</accession>
<name>A0A4V3CKA9_9BURK</name>
<dbReference type="PANTHER" id="PTHR30097">
    <property type="entry name" value="CATION EFFLUX SYSTEM PROTEIN CUSB"/>
    <property type="match status" value="1"/>
</dbReference>
<sequence>MSRTALMSLLAASLALSLSLSLPAAWAGPGHDHGDAPPAPSAKGPQRQSDGSVFVPKPAQRQMSLRTQPGEVQALPRAFTLNGKVLMDPNAGGKVQTMQAGRLEAGPRGLPSLGQSVRKGELLAYVQPASDSLERAAQAAQLAELRASHSLAEKRLARLKELADSVPRREIEALESELASLSARMAAVGGGLSGREALLAPASGVIAAAHAVAGQVLDARELVFEIVDPTRLQVEALAFDAALAADVAGAHVSVGGSALPLRLVGAARALREQALPLRFQVEGPGLAGLEKLAVGQPLPVVVQTRSQVQGVALPAAALQKNPANQPIVWVKHSAERFEPRVVTVQPLDGARVAVTQGLAAGERVVVQGAVLLNQIR</sequence>
<dbReference type="GO" id="GO:0030288">
    <property type="term" value="C:outer membrane-bounded periplasmic space"/>
    <property type="evidence" value="ECO:0007669"/>
    <property type="project" value="TreeGrafter"/>
</dbReference>
<evidence type="ECO:0000256" key="1">
    <source>
        <dbReference type="ARBA" id="ARBA00022448"/>
    </source>
</evidence>
<dbReference type="EMBL" id="SNXE01000001">
    <property type="protein sequence ID" value="TDP13197.1"/>
    <property type="molecule type" value="Genomic_DNA"/>
</dbReference>
<evidence type="ECO:0000256" key="3">
    <source>
        <dbReference type="SAM" id="SignalP"/>
    </source>
</evidence>
<evidence type="ECO:0000256" key="2">
    <source>
        <dbReference type="SAM" id="MobiDB-lite"/>
    </source>
</evidence>
<keyword evidence="6" id="KW-1185">Reference proteome</keyword>
<dbReference type="RefSeq" id="WP_133602096.1">
    <property type="nucleotide sequence ID" value="NZ_JAUFPJ010000001.1"/>
</dbReference>
<feature type="domain" description="Multidrug resistance protein MdtA-like C-terminal permuted SH3" evidence="4">
    <location>
        <begin position="311"/>
        <end position="369"/>
    </location>
</feature>
<evidence type="ECO:0000259" key="4">
    <source>
        <dbReference type="Pfam" id="PF25967"/>
    </source>
</evidence>
<dbReference type="SUPFAM" id="SSF111369">
    <property type="entry name" value="HlyD-like secretion proteins"/>
    <property type="match status" value="1"/>
</dbReference>
<dbReference type="GO" id="GO:0060003">
    <property type="term" value="P:copper ion export"/>
    <property type="evidence" value="ECO:0007669"/>
    <property type="project" value="TreeGrafter"/>
</dbReference>
<keyword evidence="1" id="KW-0813">Transport</keyword>
<feature type="region of interest" description="Disordered" evidence="2">
    <location>
        <begin position="29"/>
        <end position="53"/>
    </location>
</feature>
<evidence type="ECO:0000313" key="5">
    <source>
        <dbReference type="EMBL" id="TDP13197.1"/>
    </source>
</evidence>
<feature type="signal peptide" evidence="3">
    <location>
        <begin position="1"/>
        <end position="27"/>
    </location>
</feature>
<dbReference type="GO" id="GO:0015679">
    <property type="term" value="P:plasma membrane copper ion transport"/>
    <property type="evidence" value="ECO:0007669"/>
    <property type="project" value="TreeGrafter"/>
</dbReference>
<proteinExistence type="predicted"/>
<protein>
    <submittedName>
        <fullName evidence="5">Multidrug efflux pump subunit AcrA (Membrane-fusion protein)</fullName>
    </submittedName>
</protein>
<keyword evidence="3" id="KW-0732">Signal</keyword>
<dbReference type="GO" id="GO:0046914">
    <property type="term" value="F:transition metal ion binding"/>
    <property type="evidence" value="ECO:0007669"/>
    <property type="project" value="TreeGrafter"/>
</dbReference>
<dbReference type="Proteomes" id="UP000295357">
    <property type="component" value="Unassembled WGS sequence"/>
</dbReference>
<organism evidence="5 6">
    <name type="scientific">Roseateles asaccharophilus</name>
    <dbReference type="NCBI Taxonomy" id="582607"/>
    <lineage>
        <taxon>Bacteria</taxon>
        <taxon>Pseudomonadati</taxon>
        <taxon>Pseudomonadota</taxon>
        <taxon>Betaproteobacteria</taxon>
        <taxon>Burkholderiales</taxon>
        <taxon>Sphaerotilaceae</taxon>
        <taxon>Roseateles</taxon>
    </lineage>
</organism>
<dbReference type="InterPro" id="IPR051909">
    <property type="entry name" value="MFP_Cation_Efflux"/>
</dbReference>
<reference evidence="5 6" key="1">
    <citation type="submission" date="2019-03" db="EMBL/GenBank/DDBJ databases">
        <title>Genomic Encyclopedia of Type Strains, Phase IV (KMG-IV): sequencing the most valuable type-strain genomes for metagenomic binning, comparative biology and taxonomic classification.</title>
        <authorList>
            <person name="Goeker M."/>
        </authorList>
    </citation>
    <scope>NUCLEOTIDE SEQUENCE [LARGE SCALE GENOMIC DNA]</scope>
    <source>
        <strain evidence="5 6">DSM 25082</strain>
    </source>
</reference>
<gene>
    <name evidence="5" type="ORF">DFR39_101671</name>
</gene>
<evidence type="ECO:0000313" key="6">
    <source>
        <dbReference type="Proteomes" id="UP000295357"/>
    </source>
</evidence>
<comment type="caution">
    <text evidence="5">The sequence shown here is derived from an EMBL/GenBank/DDBJ whole genome shotgun (WGS) entry which is preliminary data.</text>
</comment>
<dbReference type="PANTHER" id="PTHR30097:SF15">
    <property type="entry name" value="CATION EFFLUX SYSTEM PROTEIN CUSB"/>
    <property type="match status" value="1"/>
</dbReference>
<feature type="chain" id="PRO_5020734732" evidence="3">
    <location>
        <begin position="28"/>
        <end position="376"/>
    </location>
</feature>
<dbReference type="Gene3D" id="2.40.420.20">
    <property type="match status" value="1"/>
</dbReference>
<dbReference type="InterPro" id="IPR058627">
    <property type="entry name" value="MdtA-like_C"/>
</dbReference>
<dbReference type="OrthoDB" id="7059230at2"/>
<dbReference type="Pfam" id="PF25967">
    <property type="entry name" value="RND-MFP_C"/>
    <property type="match status" value="1"/>
</dbReference>